<accession>A0ABR2Y2G3</accession>
<organism evidence="9 10">
    <name type="scientific">Seiridium cardinale</name>
    <dbReference type="NCBI Taxonomy" id="138064"/>
    <lineage>
        <taxon>Eukaryota</taxon>
        <taxon>Fungi</taxon>
        <taxon>Dikarya</taxon>
        <taxon>Ascomycota</taxon>
        <taxon>Pezizomycotina</taxon>
        <taxon>Sordariomycetes</taxon>
        <taxon>Xylariomycetidae</taxon>
        <taxon>Amphisphaeriales</taxon>
        <taxon>Sporocadaceae</taxon>
        <taxon>Seiridium</taxon>
    </lineage>
</organism>
<dbReference type="SUPFAM" id="SSF53474">
    <property type="entry name" value="alpha/beta-Hydrolases"/>
    <property type="match status" value="1"/>
</dbReference>
<keyword evidence="7" id="KW-1015">Disulfide bond</keyword>
<dbReference type="GO" id="GO:0016787">
    <property type="term" value="F:hydrolase activity"/>
    <property type="evidence" value="ECO:0007669"/>
    <property type="project" value="UniProtKB-KW"/>
</dbReference>
<evidence type="ECO:0000256" key="3">
    <source>
        <dbReference type="ARBA" id="ARBA00022723"/>
    </source>
</evidence>
<evidence type="ECO:0000256" key="1">
    <source>
        <dbReference type="ARBA" id="ARBA00006249"/>
    </source>
</evidence>
<keyword evidence="5 8" id="KW-0378">Hydrolase</keyword>
<comment type="similarity">
    <text evidence="1 8">Belongs to the tannase family.</text>
</comment>
<keyword evidence="10" id="KW-1185">Reference proteome</keyword>
<evidence type="ECO:0000256" key="8">
    <source>
        <dbReference type="RuleBase" id="RU361238"/>
    </source>
</evidence>
<sequence length="551" mass="59360">MHLNTGLSLASVLVLPAVAACTNTTSPTSCDVSTLSNLVPTLESSLRSNATVLSAVHVNTNGSFGDPVSDSGLPPWYSTGLPDLCAVEVNVTSSENSSYIFWLFLPSAWNSKFMAVGNAAAGGFINFLDMGAGTHYGFATLSTNTGHTASIGDVSWAYGEPEKWEDFGWRSMHGSVELGKDLVAAYYKQSIKYSYYTGCSTGGRQGLKEAQVQFDSFDGMLIGAPAWWSSHFVSWATKISKDFYTDEYPTGIIPTDLFPTLAATIVEQCDALDGVEDGIISAADLCKPDLSVLACNATTNSSSCFTPLQIEMLGEIYSNYTVNSTFVYPGLEPSSELGWSTSLFGGIPNPSGLDFMRAMLSDPDWALEDYDDSVLEYVTANDPGNSSADDYDMSSYRDRGGKILMYHGLADPLIPTGGSVYFYEQVAAATGISHPITDWFRLFFVPGMLHCTGTPVGAPWMLNGIDQTPSLSSSAYSIPGFEDARHDAILALMDWVENGNAVDEIIATNYNDLTDFSKGVSIQRPLCPYPQRAVYDGIGDVDESDSWSCKS</sequence>
<dbReference type="Pfam" id="PF07519">
    <property type="entry name" value="Tannase"/>
    <property type="match status" value="1"/>
</dbReference>
<evidence type="ECO:0000313" key="9">
    <source>
        <dbReference type="EMBL" id="KAK9780248.1"/>
    </source>
</evidence>
<evidence type="ECO:0000256" key="4">
    <source>
        <dbReference type="ARBA" id="ARBA00022729"/>
    </source>
</evidence>
<evidence type="ECO:0000256" key="5">
    <source>
        <dbReference type="ARBA" id="ARBA00022801"/>
    </source>
</evidence>
<gene>
    <name evidence="9" type="ORF">SCAR479_02885</name>
</gene>
<evidence type="ECO:0000256" key="6">
    <source>
        <dbReference type="ARBA" id="ARBA00022837"/>
    </source>
</evidence>
<dbReference type="PANTHER" id="PTHR33938">
    <property type="entry name" value="FERULOYL ESTERASE B-RELATED"/>
    <property type="match status" value="1"/>
</dbReference>
<keyword evidence="6" id="KW-0106">Calcium</keyword>
<name>A0ABR2Y2G3_9PEZI</name>
<protein>
    <recommendedName>
        <fullName evidence="8">Carboxylic ester hydrolase</fullName>
        <ecNumber evidence="8">3.1.1.-</ecNumber>
    </recommendedName>
</protein>
<evidence type="ECO:0000256" key="7">
    <source>
        <dbReference type="ARBA" id="ARBA00023157"/>
    </source>
</evidence>
<dbReference type="EC" id="3.1.1.-" evidence="8"/>
<feature type="chain" id="PRO_5044956157" description="Carboxylic ester hydrolase" evidence="8">
    <location>
        <begin position="21"/>
        <end position="551"/>
    </location>
</feature>
<keyword evidence="3" id="KW-0479">Metal-binding</keyword>
<feature type="signal peptide" evidence="8">
    <location>
        <begin position="1"/>
        <end position="20"/>
    </location>
</feature>
<dbReference type="InterPro" id="IPR029058">
    <property type="entry name" value="AB_hydrolase_fold"/>
</dbReference>
<dbReference type="InterPro" id="IPR011118">
    <property type="entry name" value="Tannase/feruloyl_esterase"/>
</dbReference>
<dbReference type="PANTHER" id="PTHR33938:SF2">
    <property type="entry name" value="CARBOXYLIC ESTER HYDROLASE"/>
    <property type="match status" value="1"/>
</dbReference>
<comment type="caution">
    <text evidence="9">The sequence shown here is derived from an EMBL/GenBank/DDBJ whole genome shotgun (WGS) entry which is preliminary data.</text>
</comment>
<evidence type="ECO:0000313" key="10">
    <source>
        <dbReference type="Proteomes" id="UP001465668"/>
    </source>
</evidence>
<keyword evidence="4 8" id="KW-0732">Signal</keyword>
<evidence type="ECO:0000256" key="2">
    <source>
        <dbReference type="ARBA" id="ARBA00022487"/>
    </source>
</evidence>
<proteinExistence type="inferred from homology"/>
<keyword evidence="2" id="KW-0719">Serine esterase</keyword>
<dbReference type="Proteomes" id="UP001465668">
    <property type="component" value="Unassembled WGS sequence"/>
</dbReference>
<dbReference type="EMBL" id="JARVKM010000007">
    <property type="protein sequence ID" value="KAK9780248.1"/>
    <property type="molecule type" value="Genomic_DNA"/>
</dbReference>
<reference evidence="9 10" key="1">
    <citation type="submission" date="2024-02" db="EMBL/GenBank/DDBJ databases">
        <title>First draft genome assembly of two strains of Seiridium cardinale.</title>
        <authorList>
            <person name="Emiliani G."/>
            <person name="Scali E."/>
        </authorList>
    </citation>
    <scope>NUCLEOTIDE SEQUENCE [LARGE SCALE GENOMIC DNA]</scope>
    <source>
        <strain evidence="9 10">BM-138-000479</strain>
    </source>
</reference>